<accession>A0A397Z845</accession>
<dbReference type="Pfam" id="PF23156">
    <property type="entry name" value="DUF7054"/>
    <property type="match status" value="1"/>
</dbReference>
<name>A0A397Z845_BRACM</name>
<feature type="domain" description="DUF7054" evidence="1">
    <location>
        <begin position="13"/>
        <end position="71"/>
    </location>
</feature>
<reference evidence="2 3" key="1">
    <citation type="submission" date="2018-06" db="EMBL/GenBank/DDBJ databases">
        <title>WGS assembly of Brassica rapa FPsc.</title>
        <authorList>
            <person name="Bowman J."/>
            <person name="Kohchi T."/>
            <person name="Yamato K."/>
            <person name="Jenkins J."/>
            <person name="Shu S."/>
            <person name="Ishizaki K."/>
            <person name="Yamaoka S."/>
            <person name="Nishihama R."/>
            <person name="Nakamura Y."/>
            <person name="Berger F."/>
            <person name="Adam C."/>
            <person name="Aki S."/>
            <person name="Althoff F."/>
            <person name="Araki T."/>
            <person name="Arteaga-Vazquez M."/>
            <person name="Balasubrmanian S."/>
            <person name="Bauer D."/>
            <person name="Boehm C."/>
            <person name="Briginshaw L."/>
            <person name="Caballero-Perez J."/>
            <person name="Catarino B."/>
            <person name="Chen F."/>
            <person name="Chiyoda S."/>
            <person name="Chovatia M."/>
            <person name="Davies K."/>
            <person name="Delmans M."/>
            <person name="Demura T."/>
            <person name="Dierschke T."/>
            <person name="Dolan L."/>
            <person name="Dorantes-Acosta A."/>
            <person name="Eklund D."/>
            <person name="Florent S."/>
            <person name="Flores-Sandoval E."/>
            <person name="Fujiyama A."/>
            <person name="Fukuzawa H."/>
            <person name="Galik B."/>
            <person name="Grimanelli D."/>
            <person name="Grimwood J."/>
            <person name="Grossniklaus U."/>
            <person name="Hamada T."/>
            <person name="Haseloff J."/>
            <person name="Hetherington A."/>
            <person name="Higo A."/>
            <person name="Hirakawa Y."/>
            <person name="Hundley H."/>
            <person name="Ikeda Y."/>
            <person name="Inoue K."/>
            <person name="Inoue S."/>
            <person name="Ishida S."/>
            <person name="Jia Q."/>
            <person name="Kakita M."/>
            <person name="Kanazawa T."/>
            <person name="Kawai Y."/>
            <person name="Kawashima T."/>
            <person name="Kennedy M."/>
            <person name="Kinose K."/>
            <person name="Kinoshita T."/>
            <person name="Kohara Y."/>
            <person name="Koide E."/>
            <person name="Komatsu K."/>
            <person name="Kopischke S."/>
            <person name="Kubo M."/>
            <person name="Kyozuka J."/>
            <person name="Lagercrantz U."/>
            <person name="Lin S."/>
            <person name="Lindquist E."/>
            <person name="Lipzen A."/>
            <person name="Lu C."/>
            <person name="Luna E."/>
            <person name="Martienssen R."/>
            <person name="Minamino N."/>
            <person name="Mizutani M."/>
            <person name="Mizutani M."/>
            <person name="Mochizuki N."/>
            <person name="Monte I."/>
            <person name="Mosher R."/>
            <person name="Nagasaki H."/>
            <person name="Nakagami H."/>
            <person name="Naramoto S."/>
            <person name="Nishitani K."/>
            <person name="Ohtani M."/>
            <person name="Okamoto T."/>
            <person name="Okumura M."/>
            <person name="Phillips J."/>
            <person name="Pollak B."/>
            <person name="Reinders A."/>
            <person name="Roevekamp M."/>
            <person name="Sano R."/>
            <person name="Sawa S."/>
            <person name="Schmid M."/>
            <person name="Shirakawa M."/>
            <person name="Solano R."/>
            <person name="Spunde A."/>
            <person name="Suetsugu N."/>
            <person name="Sugano S."/>
            <person name="Sugiyama A."/>
            <person name="Sun R."/>
            <person name="Suzuki Y."/>
            <person name="Takenaka M."/>
            <person name="Takezawa D."/>
            <person name="Tomogane H."/>
            <person name="Tsuzuki M."/>
            <person name="Ueda T."/>
            <person name="Umeda M."/>
            <person name="Ward J."/>
            <person name="Watanabe Y."/>
            <person name="Yazaki K."/>
            <person name="Yokoyama R."/>
            <person name="Yoshitake Y."/>
            <person name="Yotsui I."/>
            <person name="Zachgo S."/>
            <person name="Schmutz J."/>
        </authorList>
    </citation>
    <scope>NUCLEOTIDE SEQUENCE [LARGE SCALE GENOMIC DNA]</scope>
    <source>
        <strain evidence="3">cv. B-3</strain>
    </source>
</reference>
<gene>
    <name evidence="2" type="ORF">BRARA_F03553</name>
</gene>
<sequence length="126" mass="14181">MLLYNNKQKELRIVSISFLVSTEPILIVVKEDETVAKGDDYVLKCYACEGRLPLVGSDSRFSLLYCPYTLQLKPWFPEILHAFALAVVDSDPAASLLRQCHLSLSPAQLAVSWRIPQQIHVHQSLA</sequence>
<evidence type="ECO:0000313" key="3">
    <source>
        <dbReference type="Proteomes" id="UP000264353"/>
    </source>
</evidence>
<proteinExistence type="predicted"/>
<protein>
    <recommendedName>
        <fullName evidence="1">DUF7054 domain-containing protein</fullName>
    </recommendedName>
</protein>
<dbReference type="Proteomes" id="UP000264353">
    <property type="component" value="Chromosome A6"/>
</dbReference>
<dbReference type="EMBL" id="CM010633">
    <property type="protein sequence ID" value="RID60394.1"/>
    <property type="molecule type" value="Genomic_DNA"/>
</dbReference>
<evidence type="ECO:0000313" key="2">
    <source>
        <dbReference type="EMBL" id="RID60394.1"/>
    </source>
</evidence>
<organism evidence="2 3">
    <name type="scientific">Brassica campestris</name>
    <name type="common">Field mustard</name>
    <dbReference type="NCBI Taxonomy" id="3711"/>
    <lineage>
        <taxon>Eukaryota</taxon>
        <taxon>Viridiplantae</taxon>
        <taxon>Streptophyta</taxon>
        <taxon>Embryophyta</taxon>
        <taxon>Tracheophyta</taxon>
        <taxon>Spermatophyta</taxon>
        <taxon>Magnoliopsida</taxon>
        <taxon>eudicotyledons</taxon>
        <taxon>Gunneridae</taxon>
        <taxon>Pentapetalae</taxon>
        <taxon>rosids</taxon>
        <taxon>malvids</taxon>
        <taxon>Brassicales</taxon>
        <taxon>Brassicaceae</taxon>
        <taxon>Brassiceae</taxon>
        <taxon>Brassica</taxon>
    </lineage>
</organism>
<dbReference type="InterPro" id="IPR055482">
    <property type="entry name" value="DUF7054"/>
</dbReference>
<dbReference type="AlphaFoldDB" id="A0A397Z845"/>
<evidence type="ECO:0000259" key="1">
    <source>
        <dbReference type="Pfam" id="PF23156"/>
    </source>
</evidence>